<proteinExistence type="inferred from homology"/>
<feature type="domain" description="Calcineurin-like phosphoesterase" evidence="6">
    <location>
        <begin position="1"/>
        <end position="187"/>
    </location>
</feature>
<comment type="caution">
    <text evidence="7">The sequence shown here is derived from an EMBL/GenBank/DDBJ whole genome shotgun (WGS) entry which is preliminary data.</text>
</comment>
<dbReference type="Pfam" id="PF00149">
    <property type="entry name" value="Metallophos"/>
    <property type="match status" value="1"/>
</dbReference>
<name>A0A4V2F5Y7_9FIRM</name>
<keyword evidence="8" id="KW-1185">Reference proteome</keyword>
<reference evidence="7 8" key="1">
    <citation type="submission" date="2019-02" db="EMBL/GenBank/DDBJ databases">
        <title>Genomic Encyclopedia of Type Strains, Phase IV (KMG-IV): sequencing the most valuable type-strain genomes for metagenomic binning, comparative biology and taxonomic classification.</title>
        <authorList>
            <person name="Goeker M."/>
        </authorList>
    </citation>
    <scope>NUCLEOTIDE SEQUENCE [LARGE SCALE GENOMIC DNA]</scope>
    <source>
        <strain evidence="7 8">DSM 29486</strain>
    </source>
</reference>
<protein>
    <recommendedName>
        <fullName evidence="2">Nuclease SbcCD subunit D</fullName>
    </recommendedName>
</protein>
<organism evidence="7 8">
    <name type="scientific">Cuneatibacter caecimuris</name>
    <dbReference type="NCBI Taxonomy" id="1796618"/>
    <lineage>
        <taxon>Bacteria</taxon>
        <taxon>Bacillati</taxon>
        <taxon>Bacillota</taxon>
        <taxon>Clostridia</taxon>
        <taxon>Lachnospirales</taxon>
        <taxon>Lachnospiraceae</taxon>
        <taxon>Cuneatibacter</taxon>
    </lineage>
</organism>
<dbReference type="OrthoDB" id="9773856at2"/>
<dbReference type="PANTHER" id="PTHR30337">
    <property type="entry name" value="COMPONENT OF ATP-DEPENDENT DSDNA EXONUCLEASE"/>
    <property type="match status" value="1"/>
</dbReference>
<evidence type="ECO:0000256" key="5">
    <source>
        <dbReference type="ARBA" id="ARBA00022839"/>
    </source>
</evidence>
<keyword evidence="5 7" id="KW-0269">Exonuclease</keyword>
<evidence type="ECO:0000256" key="4">
    <source>
        <dbReference type="ARBA" id="ARBA00022801"/>
    </source>
</evidence>
<dbReference type="AlphaFoldDB" id="A0A4V2F5Y7"/>
<evidence type="ECO:0000313" key="8">
    <source>
        <dbReference type="Proteomes" id="UP000292927"/>
    </source>
</evidence>
<sequence length="353" mass="39903">MKFIHIADIHLGAAPDLGRPWSKARAKEIWDTFSEVVAVCNRDAVDLLLIAGDLFHRQPLKRELKEADYQFSTLTHTKVVMIAGNHDYLRPGSVYDEFQWCSQVTFLKNEEMQSACFPELNTCVQGFSYRQQEILEPLLDGARPVEKGQGHCILLAHGGDEKHLPFQRKRLAAAGFDYVALGHIHKPQIWKEERIAYSGSLEPTDKNDLGSRGYILGELESGKLSLKFVPAAKREYLRVKLVLTPSSTEGALCRKVQEVVNLYGRQNLYRLLLEGEYDPEAPLQLDRLPGLGNIVEVTDDSVPHYDLVQLAQEHRHDIIGMYLQSFGDLEGLSEVQKKALYYGITALMGRKGR</sequence>
<evidence type="ECO:0000313" key="7">
    <source>
        <dbReference type="EMBL" id="RZS94459.1"/>
    </source>
</evidence>
<dbReference type="InterPro" id="IPR004843">
    <property type="entry name" value="Calcineurin-like_PHP"/>
</dbReference>
<evidence type="ECO:0000256" key="2">
    <source>
        <dbReference type="ARBA" id="ARBA00013365"/>
    </source>
</evidence>
<dbReference type="Gene3D" id="3.60.21.10">
    <property type="match status" value="1"/>
</dbReference>
<dbReference type="CDD" id="cd00840">
    <property type="entry name" value="MPP_Mre11_N"/>
    <property type="match status" value="1"/>
</dbReference>
<dbReference type="InterPro" id="IPR041796">
    <property type="entry name" value="Mre11_N"/>
</dbReference>
<gene>
    <name evidence="7" type="ORF">EV209_2302</name>
</gene>
<dbReference type="InterPro" id="IPR029052">
    <property type="entry name" value="Metallo-depent_PP-like"/>
</dbReference>
<dbReference type="InterPro" id="IPR050535">
    <property type="entry name" value="DNA_Repair-Maintenance_Comp"/>
</dbReference>
<dbReference type="Proteomes" id="UP000292927">
    <property type="component" value="Unassembled WGS sequence"/>
</dbReference>
<keyword evidence="3" id="KW-0540">Nuclease</keyword>
<comment type="similarity">
    <text evidence="1">Belongs to the SbcD family.</text>
</comment>
<evidence type="ECO:0000256" key="3">
    <source>
        <dbReference type="ARBA" id="ARBA00022722"/>
    </source>
</evidence>
<evidence type="ECO:0000259" key="6">
    <source>
        <dbReference type="Pfam" id="PF00149"/>
    </source>
</evidence>
<dbReference type="GO" id="GO:0004527">
    <property type="term" value="F:exonuclease activity"/>
    <property type="evidence" value="ECO:0007669"/>
    <property type="project" value="UniProtKB-KW"/>
</dbReference>
<evidence type="ECO:0000256" key="1">
    <source>
        <dbReference type="ARBA" id="ARBA00010555"/>
    </source>
</evidence>
<accession>A0A4V2F5Y7</accession>
<dbReference type="EMBL" id="SGXF01000004">
    <property type="protein sequence ID" value="RZS94459.1"/>
    <property type="molecule type" value="Genomic_DNA"/>
</dbReference>
<dbReference type="RefSeq" id="WP_130435570.1">
    <property type="nucleotide sequence ID" value="NZ_SGXF01000004.1"/>
</dbReference>
<keyword evidence="4" id="KW-0378">Hydrolase</keyword>
<dbReference type="PANTHER" id="PTHR30337:SF0">
    <property type="entry name" value="NUCLEASE SBCCD SUBUNIT D"/>
    <property type="match status" value="1"/>
</dbReference>
<dbReference type="SUPFAM" id="SSF56300">
    <property type="entry name" value="Metallo-dependent phosphatases"/>
    <property type="match status" value="1"/>
</dbReference>